<dbReference type="AlphaFoldDB" id="A0A5A7QZ98"/>
<evidence type="ECO:0000313" key="1">
    <source>
        <dbReference type="EMBL" id="GER50750.1"/>
    </source>
</evidence>
<proteinExistence type="predicted"/>
<gene>
    <name evidence="1" type="ORF">STAS_28079</name>
</gene>
<name>A0A5A7QZ98_STRAF</name>
<dbReference type="Proteomes" id="UP000325081">
    <property type="component" value="Unassembled WGS sequence"/>
</dbReference>
<sequence length="122" mass="14227">MDIESKEALVLLLVEDLINLRNLYLLLAYVYIKLVVQPRQHRRGCLGALDGTYVPVGVHVRLHARYQNRKGFVPVNVLGACTQDMNFSYVQRQIIWFYETPFNEKGVFVYQPVNAKYIYVTM</sequence>
<evidence type="ECO:0000313" key="2">
    <source>
        <dbReference type="Proteomes" id="UP000325081"/>
    </source>
</evidence>
<reference evidence="2" key="1">
    <citation type="journal article" date="2019" name="Curr. Biol.">
        <title>Genome Sequence of Striga asiatica Provides Insight into the Evolution of Plant Parasitism.</title>
        <authorList>
            <person name="Yoshida S."/>
            <person name="Kim S."/>
            <person name="Wafula E.K."/>
            <person name="Tanskanen J."/>
            <person name="Kim Y.M."/>
            <person name="Honaas L."/>
            <person name="Yang Z."/>
            <person name="Spallek T."/>
            <person name="Conn C.E."/>
            <person name="Ichihashi Y."/>
            <person name="Cheong K."/>
            <person name="Cui S."/>
            <person name="Der J.P."/>
            <person name="Gundlach H."/>
            <person name="Jiao Y."/>
            <person name="Hori C."/>
            <person name="Ishida J.K."/>
            <person name="Kasahara H."/>
            <person name="Kiba T."/>
            <person name="Kim M.S."/>
            <person name="Koo N."/>
            <person name="Laohavisit A."/>
            <person name="Lee Y.H."/>
            <person name="Lumba S."/>
            <person name="McCourt P."/>
            <person name="Mortimer J.C."/>
            <person name="Mutuku J.M."/>
            <person name="Nomura T."/>
            <person name="Sasaki-Sekimoto Y."/>
            <person name="Seto Y."/>
            <person name="Wang Y."/>
            <person name="Wakatake T."/>
            <person name="Sakakibara H."/>
            <person name="Demura T."/>
            <person name="Yamaguchi S."/>
            <person name="Yoneyama K."/>
            <person name="Manabe R.I."/>
            <person name="Nelson D.C."/>
            <person name="Schulman A.H."/>
            <person name="Timko M.P."/>
            <person name="dePamphilis C.W."/>
            <person name="Choi D."/>
            <person name="Shirasu K."/>
        </authorList>
    </citation>
    <scope>NUCLEOTIDE SEQUENCE [LARGE SCALE GENOMIC DNA]</scope>
    <source>
        <strain evidence="2">cv. UVA1</strain>
    </source>
</reference>
<comment type="caution">
    <text evidence="1">The sequence shown here is derived from an EMBL/GenBank/DDBJ whole genome shotgun (WGS) entry which is preliminary data.</text>
</comment>
<protein>
    <submittedName>
        <fullName evidence="1">Transposon protein</fullName>
    </submittedName>
</protein>
<keyword evidence="2" id="KW-1185">Reference proteome</keyword>
<feature type="non-terminal residue" evidence="1">
    <location>
        <position position="122"/>
    </location>
</feature>
<accession>A0A5A7QZ98</accession>
<dbReference type="EMBL" id="BKCP01009403">
    <property type="protein sequence ID" value="GER50750.1"/>
    <property type="molecule type" value="Genomic_DNA"/>
</dbReference>
<dbReference type="OrthoDB" id="895566at2759"/>
<organism evidence="1 2">
    <name type="scientific">Striga asiatica</name>
    <name type="common">Asiatic witchweed</name>
    <name type="synonym">Buchnera asiatica</name>
    <dbReference type="NCBI Taxonomy" id="4170"/>
    <lineage>
        <taxon>Eukaryota</taxon>
        <taxon>Viridiplantae</taxon>
        <taxon>Streptophyta</taxon>
        <taxon>Embryophyta</taxon>
        <taxon>Tracheophyta</taxon>
        <taxon>Spermatophyta</taxon>
        <taxon>Magnoliopsida</taxon>
        <taxon>eudicotyledons</taxon>
        <taxon>Gunneridae</taxon>
        <taxon>Pentapetalae</taxon>
        <taxon>asterids</taxon>
        <taxon>lamiids</taxon>
        <taxon>Lamiales</taxon>
        <taxon>Orobanchaceae</taxon>
        <taxon>Buchnereae</taxon>
        <taxon>Striga</taxon>
    </lineage>
</organism>